<keyword evidence="2" id="KW-0732">Signal</keyword>
<accession>A0AA39IP05</accession>
<dbReference type="Pfam" id="PF07850">
    <property type="entry name" value="Renin_r"/>
    <property type="match status" value="1"/>
</dbReference>
<dbReference type="Proteomes" id="UP001175271">
    <property type="component" value="Unassembled WGS sequence"/>
</dbReference>
<protein>
    <recommendedName>
        <fullName evidence="3">Renin receptor-like C-terminal transmembrane spanning segment domain-containing protein</fullName>
    </recommendedName>
</protein>
<feature type="transmembrane region" description="Helical" evidence="1">
    <location>
        <begin position="58"/>
        <end position="79"/>
    </location>
</feature>
<dbReference type="EMBL" id="JAUCMV010000001">
    <property type="protein sequence ID" value="KAK0427822.1"/>
    <property type="molecule type" value="Genomic_DNA"/>
</dbReference>
<dbReference type="PANTHER" id="PTHR13351">
    <property type="entry name" value="RENIN RECEPTOR"/>
    <property type="match status" value="1"/>
</dbReference>
<keyword evidence="5" id="KW-1185">Reference proteome</keyword>
<feature type="domain" description="Renin receptor-like C-terminal transmembrane spanning segment" evidence="3">
    <location>
        <begin position="33"/>
        <end position="103"/>
    </location>
</feature>
<evidence type="ECO:0000259" key="3">
    <source>
        <dbReference type="Pfam" id="PF07850"/>
    </source>
</evidence>
<feature type="signal peptide" evidence="2">
    <location>
        <begin position="1"/>
        <end position="20"/>
    </location>
</feature>
<dbReference type="InterPro" id="IPR012493">
    <property type="entry name" value="Renin_rcpt"/>
</dbReference>
<gene>
    <name evidence="4" type="ORF">QR680_010441</name>
</gene>
<keyword evidence="1" id="KW-0472">Membrane</keyword>
<dbReference type="PANTHER" id="PTHR13351:SF1">
    <property type="entry name" value="RENIN RECEPTOR"/>
    <property type="match status" value="1"/>
</dbReference>
<evidence type="ECO:0000313" key="5">
    <source>
        <dbReference type="Proteomes" id="UP001175271"/>
    </source>
</evidence>
<dbReference type="GO" id="GO:0030177">
    <property type="term" value="P:positive regulation of Wnt signaling pathway"/>
    <property type="evidence" value="ECO:0007669"/>
    <property type="project" value="TreeGrafter"/>
</dbReference>
<keyword evidence="1" id="KW-1133">Transmembrane helix</keyword>
<evidence type="ECO:0000313" key="4">
    <source>
        <dbReference type="EMBL" id="KAK0427822.1"/>
    </source>
</evidence>
<evidence type="ECO:0000256" key="1">
    <source>
        <dbReference type="SAM" id="Phobius"/>
    </source>
</evidence>
<reference evidence="4" key="1">
    <citation type="submission" date="2023-06" db="EMBL/GenBank/DDBJ databases">
        <title>Genomic analysis of the entomopathogenic nematode Steinernema hermaphroditum.</title>
        <authorList>
            <person name="Schwarz E.M."/>
            <person name="Heppert J.K."/>
            <person name="Baniya A."/>
            <person name="Schwartz H.T."/>
            <person name="Tan C.-H."/>
            <person name="Antoshechkin I."/>
            <person name="Sternberg P.W."/>
            <person name="Goodrich-Blair H."/>
            <person name="Dillman A.R."/>
        </authorList>
    </citation>
    <scope>NUCLEOTIDE SEQUENCE</scope>
    <source>
        <strain evidence="4">PS9179</strain>
        <tissue evidence="4">Whole animal</tissue>
    </source>
</reference>
<evidence type="ECO:0000256" key="2">
    <source>
        <dbReference type="SAM" id="SignalP"/>
    </source>
</evidence>
<dbReference type="AlphaFoldDB" id="A0AA39IP05"/>
<feature type="chain" id="PRO_5041317906" description="Renin receptor-like C-terminal transmembrane spanning segment domain-containing protein" evidence="2">
    <location>
        <begin position="21"/>
        <end position="103"/>
    </location>
</feature>
<dbReference type="InterPro" id="IPR056780">
    <property type="entry name" value="Renin_r_C"/>
</dbReference>
<dbReference type="GO" id="GO:0009897">
    <property type="term" value="C:external side of plasma membrane"/>
    <property type="evidence" value="ECO:0007669"/>
    <property type="project" value="TreeGrafter"/>
</dbReference>
<proteinExistence type="predicted"/>
<organism evidence="4 5">
    <name type="scientific">Steinernema hermaphroditum</name>
    <dbReference type="NCBI Taxonomy" id="289476"/>
    <lineage>
        <taxon>Eukaryota</taxon>
        <taxon>Metazoa</taxon>
        <taxon>Ecdysozoa</taxon>
        <taxon>Nematoda</taxon>
        <taxon>Chromadorea</taxon>
        <taxon>Rhabditida</taxon>
        <taxon>Tylenchina</taxon>
        <taxon>Panagrolaimomorpha</taxon>
        <taxon>Strongyloidoidea</taxon>
        <taxon>Steinernematidae</taxon>
        <taxon>Steinernema</taxon>
    </lineage>
</organism>
<keyword evidence="1" id="KW-0812">Transmembrane</keyword>
<sequence length="103" mass="11544">MRSVTLLAVVFLAALSSVYSLNFQCKNDPTLKKQSDINHQKARCDFNVYYFSGTDYPAIFSIFAGLVIILSVAVLFIVAGMMSMNPGKDSIIYRMTTTRMKKD</sequence>
<comment type="caution">
    <text evidence="4">The sequence shown here is derived from an EMBL/GenBank/DDBJ whole genome shotgun (WGS) entry which is preliminary data.</text>
</comment>
<name>A0AA39IP05_9BILA</name>
<dbReference type="GO" id="GO:0038023">
    <property type="term" value="F:signaling receptor activity"/>
    <property type="evidence" value="ECO:0007669"/>
    <property type="project" value="InterPro"/>
</dbReference>